<dbReference type="RefSeq" id="WP_283741182.1">
    <property type="nucleotide sequence ID" value="NZ_JASJEV010000007.1"/>
</dbReference>
<name>A0ABT7AIK7_9HYPH</name>
<evidence type="ECO:0000256" key="5">
    <source>
        <dbReference type="ARBA" id="ARBA00022989"/>
    </source>
</evidence>
<comment type="subcellular location">
    <subcellularLocation>
        <location evidence="1 7">Cell inner membrane</location>
        <topology evidence="1 7">Multi-pass membrane protein</topology>
    </subcellularLocation>
</comment>
<keyword evidence="5 8" id="KW-1133">Transmembrane helix</keyword>
<evidence type="ECO:0000256" key="6">
    <source>
        <dbReference type="ARBA" id="ARBA00023136"/>
    </source>
</evidence>
<proteinExistence type="predicted"/>
<keyword evidence="4 8" id="KW-0812">Transmembrane</keyword>
<dbReference type="InterPro" id="IPR004681">
    <property type="entry name" value="TRAP_DctM"/>
</dbReference>
<evidence type="ECO:0000256" key="2">
    <source>
        <dbReference type="ARBA" id="ARBA00022475"/>
    </source>
</evidence>
<reference evidence="10 11" key="1">
    <citation type="submission" date="2023-05" db="EMBL/GenBank/DDBJ databases">
        <title>Chelatococcus sp. nov., a moderately thermophilic bacterium isolated from hot spring microbial mat.</title>
        <authorList>
            <person name="Hu C.-J."/>
            <person name="Li W.-J."/>
        </authorList>
    </citation>
    <scope>NUCLEOTIDE SEQUENCE [LARGE SCALE GENOMIC DNA]</scope>
    <source>
        <strain evidence="10 11">SYSU G07232</strain>
    </source>
</reference>
<dbReference type="InterPro" id="IPR010656">
    <property type="entry name" value="DctM"/>
</dbReference>
<evidence type="ECO:0000313" key="10">
    <source>
        <dbReference type="EMBL" id="MDJ1159203.1"/>
    </source>
</evidence>
<dbReference type="PANTHER" id="PTHR33362:SF5">
    <property type="entry name" value="C4-DICARBOXYLATE TRAP TRANSPORTER LARGE PERMEASE PROTEIN DCTM"/>
    <property type="match status" value="1"/>
</dbReference>
<sequence length="319" mass="34053">MRKVPGAIAAVVMSAAVALKDRGYDMRQALGSLAAGGTLGILIPPGVAMLVYGSITNNSIGRLFVAGIVPGILLTLLFMACIAAANRGRTVGADAQLTFRARVRLSRFLVPPALIFAVVMGSLHFGLATPTGSASLGVILAIGFAVTVGRFDLTILHHCFRQTAAITGMIILIICGSFILNVTLNFLSIPQVLTKFVTSLGVDATAIILILIVFYLILGCFLEVLSMQVTTIPIAYPIVTAPGVDPIWFGIFIVLMSEIALITPPVGMNLYVVQSIRADRGPISDDIAGVWPYVAMMLGFTVFLWYVPEVVLWLPRNMF</sequence>
<feature type="transmembrane region" description="Helical" evidence="8">
    <location>
        <begin position="293"/>
        <end position="314"/>
    </location>
</feature>
<keyword evidence="7" id="KW-0813">Transport</keyword>
<evidence type="ECO:0000256" key="4">
    <source>
        <dbReference type="ARBA" id="ARBA00022692"/>
    </source>
</evidence>
<feature type="domain" description="TRAP C4-dicarboxylate transport system permease DctM subunit" evidence="9">
    <location>
        <begin position="10"/>
        <end position="309"/>
    </location>
</feature>
<accession>A0ABT7AIK7</accession>
<organism evidence="10 11">
    <name type="scientific">Chelatococcus albus</name>
    <dbReference type="NCBI Taxonomy" id="3047466"/>
    <lineage>
        <taxon>Bacteria</taxon>
        <taxon>Pseudomonadati</taxon>
        <taxon>Pseudomonadota</taxon>
        <taxon>Alphaproteobacteria</taxon>
        <taxon>Hyphomicrobiales</taxon>
        <taxon>Chelatococcaceae</taxon>
        <taxon>Chelatococcus</taxon>
    </lineage>
</organism>
<keyword evidence="2" id="KW-1003">Cell membrane</keyword>
<evidence type="ECO:0000256" key="3">
    <source>
        <dbReference type="ARBA" id="ARBA00022519"/>
    </source>
</evidence>
<keyword evidence="6 8" id="KW-0472">Membrane</keyword>
<keyword evidence="11" id="KW-1185">Reference proteome</keyword>
<feature type="transmembrane region" description="Helical" evidence="8">
    <location>
        <begin position="29"/>
        <end position="52"/>
    </location>
</feature>
<gene>
    <name evidence="10" type="ORF">QNA08_13250</name>
</gene>
<comment type="function">
    <text evidence="7">Part of the tripartite ATP-independent periplasmic (TRAP) transport system.</text>
</comment>
<evidence type="ECO:0000256" key="8">
    <source>
        <dbReference type="SAM" id="Phobius"/>
    </source>
</evidence>
<protein>
    <submittedName>
        <fullName evidence="10">TRAP transporter large permease</fullName>
    </submittedName>
</protein>
<dbReference type="Proteomes" id="UP001321492">
    <property type="component" value="Unassembled WGS sequence"/>
</dbReference>
<comment type="caution">
    <text evidence="10">The sequence shown here is derived from an EMBL/GenBank/DDBJ whole genome shotgun (WGS) entry which is preliminary data.</text>
</comment>
<feature type="transmembrane region" description="Helical" evidence="8">
    <location>
        <begin position="105"/>
        <end position="127"/>
    </location>
</feature>
<dbReference type="Pfam" id="PF06808">
    <property type="entry name" value="DctM"/>
    <property type="match status" value="1"/>
</dbReference>
<dbReference type="PANTHER" id="PTHR33362">
    <property type="entry name" value="SIALIC ACID TRAP TRANSPORTER PERMEASE PROTEIN SIAT-RELATED"/>
    <property type="match status" value="1"/>
</dbReference>
<feature type="transmembrane region" description="Helical" evidence="8">
    <location>
        <begin position="133"/>
        <end position="151"/>
    </location>
</feature>
<evidence type="ECO:0000259" key="9">
    <source>
        <dbReference type="Pfam" id="PF06808"/>
    </source>
</evidence>
<feature type="transmembrane region" description="Helical" evidence="8">
    <location>
        <begin position="204"/>
        <end position="226"/>
    </location>
</feature>
<evidence type="ECO:0000256" key="7">
    <source>
        <dbReference type="RuleBase" id="RU369079"/>
    </source>
</evidence>
<evidence type="ECO:0000256" key="1">
    <source>
        <dbReference type="ARBA" id="ARBA00004429"/>
    </source>
</evidence>
<keyword evidence="3 7" id="KW-0997">Cell inner membrane</keyword>
<feature type="transmembrane region" description="Helical" evidence="8">
    <location>
        <begin position="163"/>
        <end position="184"/>
    </location>
</feature>
<feature type="transmembrane region" description="Helical" evidence="8">
    <location>
        <begin position="64"/>
        <end position="85"/>
    </location>
</feature>
<dbReference type="EMBL" id="JASJEV010000007">
    <property type="protein sequence ID" value="MDJ1159203.1"/>
    <property type="molecule type" value="Genomic_DNA"/>
</dbReference>
<feature type="transmembrane region" description="Helical" evidence="8">
    <location>
        <begin position="247"/>
        <end position="273"/>
    </location>
</feature>
<evidence type="ECO:0000313" key="11">
    <source>
        <dbReference type="Proteomes" id="UP001321492"/>
    </source>
</evidence>